<dbReference type="AlphaFoldDB" id="A0A016VBX9"/>
<keyword evidence="2" id="KW-1185">Reference proteome</keyword>
<name>A0A016VBX9_9BILA</name>
<dbReference type="OrthoDB" id="10031901at2759"/>
<reference evidence="2" key="1">
    <citation type="journal article" date="2015" name="Nat. Genet.">
        <title>The genome and transcriptome of the zoonotic hookworm Ancylostoma ceylanicum identify infection-specific gene families.</title>
        <authorList>
            <person name="Schwarz E.M."/>
            <person name="Hu Y."/>
            <person name="Antoshechkin I."/>
            <person name="Miller M.M."/>
            <person name="Sternberg P.W."/>
            <person name="Aroian R.V."/>
        </authorList>
    </citation>
    <scope>NUCLEOTIDE SEQUENCE</scope>
    <source>
        <strain evidence="2">HY135</strain>
    </source>
</reference>
<accession>A0A016VBX9</accession>
<evidence type="ECO:0000313" key="1">
    <source>
        <dbReference type="EMBL" id="EYC25154.1"/>
    </source>
</evidence>
<gene>
    <name evidence="1" type="primary">Acey_s0012.g1732</name>
    <name evidence="1" type="ORF">Y032_0012g1732</name>
</gene>
<organism evidence="1 2">
    <name type="scientific">Ancylostoma ceylanicum</name>
    <dbReference type="NCBI Taxonomy" id="53326"/>
    <lineage>
        <taxon>Eukaryota</taxon>
        <taxon>Metazoa</taxon>
        <taxon>Ecdysozoa</taxon>
        <taxon>Nematoda</taxon>
        <taxon>Chromadorea</taxon>
        <taxon>Rhabditida</taxon>
        <taxon>Rhabditina</taxon>
        <taxon>Rhabditomorpha</taxon>
        <taxon>Strongyloidea</taxon>
        <taxon>Ancylostomatidae</taxon>
        <taxon>Ancylostomatinae</taxon>
        <taxon>Ancylostoma</taxon>
    </lineage>
</organism>
<dbReference type="Proteomes" id="UP000024635">
    <property type="component" value="Unassembled WGS sequence"/>
</dbReference>
<dbReference type="STRING" id="53326.A0A016VBX9"/>
<comment type="caution">
    <text evidence="1">The sequence shown here is derived from an EMBL/GenBank/DDBJ whole genome shotgun (WGS) entry which is preliminary data.</text>
</comment>
<sequence>MRQARNEKRDDSVNFFARSHWGSVRMSESGTTQSHLEAGIPLKDVASCANENHTDDGIRLYIEPSSATGSDSCLVIVTPLQEENFERPEAFISDDCPVFWNAFVNVFPDAAAVSRRLLCARQVERAVFAHLKKEFPSDHAATQNLTEYLKLLFIESNKPRWQKALTYFLGLLADLQLDKGNQRISKVVTEFESCSRTKYLAPVSKYRAPYSLTFAIMNTNMFDERYNKTIKYDYLYKSANSRIEYVVRELIDSRFREDKRSPNTFLQQLHLEVKAYFVAPRAAFAPPIAAIGGEDLVYVP</sequence>
<protein>
    <submittedName>
        <fullName evidence="1">Uncharacterized protein</fullName>
    </submittedName>
</protein>
<evidence type="ECO:0000313" key="2">
    <source>
        <dbReference type="Proteomes" id="UP000024635"/>
    </source>
</evidence>
<proteinExistence type="predicted"/>
<dbReference type="EMBL" id="JARK01001348">
    <property type="protein sequence ID" value="EYC25154.1"/>
    <property type="molecule type" value="Genomic_DNA"/>
</dbReference>